<feature type="compositionally biased region" description="Basic and acidic residues" evidence="9">
    <location>
        <begin position="759"/>
        <end position="768"/>
    </location>
</feature>
<feature type="compositionally biased region" description="Acidic residues" evidence="9">
    <location>
        <begin position="800"/>
        <end position="814"/>
    </location>
</feature>
<gene>
    <name evidence="10" type="ORF">RUM43_002778</name>
</gene>
<evidence type="ECO:0000256" key="3">
    <source>
        <dbReference type="ARBA" id="ARBA00022574"/>
    </source>
</evidence>
<dbReference type="PROSITE" id="PS50092">
    <property type="entry name" value="TSP1"/>
    <property type="match status" value="1"/>
</dbReference>
<dbReference type="InterPro" id="IPR000884">
    <property type="entry name" value="TSP1_rpt"/>
</dbReference>
<dbReference type="Pfam" id="PF00090">
    <property type="entry name" value="TSP_1"/>
    <property type="match status" value="1"/>
</dbReference>
<evidence type="ECO:0000256" key="2">
    <source>
        <dbReference type="ARBA" id="ARBA00022540"/>
    </source>
</evidence>
<dbReference type="InterPro" id="IPR027525">
    <property type="entry name" value="eIF3i"/>
</dbReference>
<dbReference type="PROSITE" id="PS50082">
    <property type="entry name" value="WD_REPEATS_2"/>
    <property type="match status" value="4"/>
</dbReference>
<reference evidence="10 11" key="1">
    <citation type="submission" date="2023-10" db="EMBL/GenBank/DDBJ databases">
        <title>Genomes of two closely related lineages of the louse Polyplax serrata with different host specificities.</title>
        <authorList>
            <person name="Martinu J."/>
            <person name="Tarabai H."/>
            <person name="Stefka J."/>
            <person name="Hypsa V."/>
        </authorList>
    </citation>
    <scope>NUCLEOTIDE SEQUENCE [LARGE SCALE GENOMIC DNA]</scope>
    <source>
        <strain evidence="10">HR10_N</strain>
    </source>
</reference>
<dbReference type="HAMAP" id="MF_03008">
    <property type="entry name" value="eIF3i"/>
    <property type="match status" value="1"/>
</dbReference>
<dbReference type="FunFam" id="2.130.10.10:FF:000127">
    <property type="entry name" value="Eukaryotic translation initiation factor 3 subunit I"/>
    <property type="match status" value="1"/>
</dbReference>
<comment type="caution">
    <text evidence="10">The sequence shown here is derived from an EMBL/GenBank/DDBJ whole genome shotgun (WGS) entry which is preliminary data.</text>
</comment>
<dbReference type="GO" id="GO:0001732">
    <property type="term" value="P:formation of cytoplasmic translation initiation complex"/>
    <property type="evidence" value="ECO:0007669"/>
    <property type="project" value="UniProtKB-UniRule"/>
</dbReference>
<feature type="repeat" description="WD" evidence="8">
    <location>
        <begin position="44"/>
        <end position="85"/>
    </location>
</feature>
<evidence type="ECO:0000256" key="4">
    <source>
        <dbReference type="ARBA" id="ARBA00022737"/>
    </source>
</evidence>
<dbReference type="InterPro" id="IPR036322">
    <property type="entry name" value="WD40_repeat_dom_sf"/>
</dbReference>
<evidence type="ECO:0000313" key="10">
    <source>
        <dbReference type="EMBL" id="KAK6628961.1"/>
    </source>
</evidence>
<dbReference type="PANTHER" id="PTHR19877">
    <property type="entry name" value="EUKARYOTIC TRANSLATION INITIATION FACTOR 3 SUBUNIT I"/>
    <property type="match status" value="1"/>
</dbReference>
<dbReference type="SMART" id="SM00209">
    <property type="entry name" value="TSP1"/>
    <property type="match status" value="1"/>
</dbReference>
<keyword evidence="1 7" id="KW-0963">Cytoplasm</keyword>
<dbReference type="PANTHER" id="PTHR19877:SF1">
    <property type="entry name" value="EUKARYOTIC TRANSLATION INITIATION FACTOR 3 SUBUNIT I"/>
    <property type="match status" value="1"/>
</dbReference>
<evidence type="ECO:0000256" key="1">
    <source>
        <dbReference type="ARBA" id="ARBA00022490"/>
    </source>
</evidence>
<evidence type="ECO:0000313" key="11">
    <source>
        <dbReference type="Proteomes" id="UP001372834"/>
    </source>
</evidence>
<dbReference type="SMART" id="SM00320">
    <property type="entry name" value="WD40"/>
    <property type="match status" value="7"/>
</dbReference>
<dbReference type="AlphaFoldDB" id="A0AAN8PGI5"/>
<feature type="repeat" description="WD" evidence="8">
    <location>
        <begin position="137"/>
        <end position="178"/>
    </location>
</feature>
<evidence type="ECO:0000256" key="9">
    <source>
        <dbReference type="SAM" id="MobiDB-lite"/>
    </source>
</evidence>
<dbReference type="PROSITE" id="PS50294">
    <property type="entry name" value="WD_REPEATS_REGION"/>
    <property type="match status" value="2"/>
</dbReference>
<feature type="compositionally biased region" description="Basic and acidic residues" evidence="9">
    <location>
        <begin position="819"/>
        <end position="846"/>
    </location>
</feature>
<keyword evidence="3 8" id="KW-0853">WD repeat</keyword>
<keyword evidence="4" id="KW-0677">Repeat</keyword>
<feature type="compositionally biased region" description="Polar residues" evidence="9">
    <location>
        <begin position="726"/>
        <end position="736"/>
    </location>
</feature>
<keyword evidence="5 7" id="KW-0648">Protein biosynthesis</keyword>
<dbReference type="EMBL" id="JAWJWE010000036">
    <property type="protein sequence ID" value="KAK6628961.1"/>
    <property type="molecule type" value="Genomic_DNA"/>
</dbReference>
<dbReference type="InterPro" id="IPR036383">
    <property type="entry name" value="TSP1_rpt_sf"/>
</dbReference>
<name>A0AAN8PGI5_POLSC</name>
<dbReference type="GO" id="GO:0003723">
    <property type="term" value="F:RNA binding"/>
    <property type="evidence" value="ECO:0007669"/>
    <property type="project" value="TreeGrafter"/>
</dbReference>
<protein>
    <recommendedName>
        <fullName evidence="7">Eukaryotic translation initiation factor 3 subunit I</fullName>
        <shortName evidence="7">eIF3i</shortName>
    </recommendedName>
</protein>
<evidence type="ECO:0000256" key="6">
    <source>
        <dbReference type="ARBA" id="ARBA00038394"/>
    </source>
</evidence>
<dbReference type="GO" id="GO:0071541">
    <property type="term" value="C:eukaryotic translation initiation factor 3 complex, eIF3m"/>
    <property type="evidence" value="ECO:0007669"/>
    <property type="project" value="TreeGrafter"/>
</dbReference>
<evidence type="ECO:0000256" key="7">
    <source>
        <dbReference type="HAMAP-Rule" id="MF_03008"/>
    </source>
</evidence>
<accession>A0AAN8PGI5</accession>
<feature type="repeat" description="WD" evidence="8">
    <location>
        <begin position="2"/>
        <end position="43"/>
    </location>
</feature>
<sequence length="939" mass="105920">MLHGHERAITQIKYNREGDLLFSSAKDKEPNVWYSLNGERLGTFVGHEGAVWSIDVNWDTTKFMSGAGDNRLLLWDVKTGKSIGKISTNSAVRCCQFSYSGNLACYSTACQGGHACELFVIDVRTSDIFEGSSILRMTFDEAKITSLLWGSIDETIITGHDNGELQQWDMKNGKKIVSTKDHFGMINDMQMNKDHTFFITASKDNTAKLFDSETLFCLKTYKTERPVNSAAISPILDHVVLGGGQDAMEVTTTSTRIGKFDSRFFHLVFEEEFGRVKGHFGPINSVAFHPDGKSYSSGGEDGTCSLILMSNPFIVILPLTPLYQQFHTRDKNLQYGNSPLPVVESWLQKDQDDGFVQRDLTSSLTRSDESFGSAHQTYQNSLIRKKKSDNSGNSKQTLGYKTFTGKSDQSRASDFLNDRFIDSDYNAKLAENDAVFNDFGMESDSPSDEYRYKVPFMQNDGNMSPKFFNKIKNDKYMDIVPSKDVMSLNMVGNTALSERNMNGYSEDSGRSAKWSFCKRPKENKYTPNQAIKYMQRDNQENFDGVPLSEESAERRDADLARPYLRRMRLMEEADRKNPQVFSESEYYDAGANSLGNEEEMTVDDSDDYGQNLNDLTLINKREGGEQQLRVPVMNGFKASYGAGGGQPLVDVMKSASTGERQEGPYFDQRNQMDLGNEANPNLKNAMNSDILWKLNTDMQTKALRDVLKNSQRALKEVQFYQQKMNSAALSSGGSQNENDEMKRHARNQPAFGWNNKNFVFDDKRLKREDEDEQKNMKTGTDEGGGGEYEDEEGKGHKDEEEYYEDADLSDEEVPGNEIRTNEDLNQKYVKREITGEASVKSEKREDDENAPSDYELNVDNAPVENAEKSKKTALRSQGEKTKINSDRKGVKIWDQWGKWSPCSVTCGVGRSTRWRHCIGGGCAQGEKEAQIKRCTNPAC</sequence>
<dbReference type="InterPro" id="IPR015943">
    <property type="entry name" value="WD40/YVTN_repeat-like_dom_sf"/>
</dbReference>
<organism evidence="10 11">
    <name type="scientific">Polyplax serrata</name>
    <name type="common">Common mouse louse</name>
    <dbReference type="NCBI Taxonomy" id="468196"/>
    <lineage>
        <taxon>Eukaryota</taxon>
        <taxon>Metazoa</taxon>
        <taxon>Ecdysozoa</taxon>
        <taxon>Arthropoda</taxon>
        <taxon>Hexapoda</taxon>
        <taxon>Insecta</taxon>
        <taxon>Pterygota</taxon>
        <taxon>Neoptera</taxon>
        <taxon>Paraneoptera</taxon>
        <taxon>Psocodea</taxon>
        <taxon>Troctomorpha</taxon>
        <taxon>Phthiraptera</taxon>
        <taxon>Anoplura</taxon>
        <taxon>Polyplacidae</taxon>
        <taxon>Polyplax</taxon>
    </lineage>
</organism>
<comment type="similarity">
    <text evidence="6">Belongs to the WD repeat STRAP family.</text>
</comment>
<dbReference type="SUPFAM" id="SSF50978">
    <property type="entry name" value="WD40 repeat-like"/>
    <property type="match status" value="1"/>
</dbReference>
<dbReference type="InterPro" id="IPR001680">
    <property type="entry name" value="WD40_rpt"/>
</dbReference>
<dbReference type="GO" id="GO:0016282">
    <property type="term" value="C:eukaryotic 43S preinitiation complex"/>
    <property type="evidence" value="ECO:0007669"/>
    <property type="project" value="UniProtKB-UniRule"/>
</dbReference>
<feature type="region of interest" description="Disordered" evidence="9">
    <location>
        <begin position="378"/>
        <end position="401"/>
    </location>
</feature>
<feature type="compositionally biased region" description="Polar residues" evidence="9">
    <location>
        <begin position="390"/>
        <end position="401"/>
    </location>
</feature>
<proteinExistence type="inferred from homology"/>
<comment type="subcellular location">
    <subcellularLocation>
        <location evidence="7">Cytoplasm</location>
    </subcellularLocation>
</comment>
<feature type="repeat" description="WD" evidence="8">
    <location>
        <begin position="276"/>
        <end position="303"/>
    </location>
</feature>
<dbReference type="Proteomes" id="UP001372834">
    <property type="component" value="Unassembled WGS sequence"/>
</dbReference>
<keyword evidence="2 7" id="KW-0396">Initiation factor</keyword>
<dbReference type="Gene3D" id="2.20.100.10">
    <property type="entry name" value="Thrombospondin type-1 (TSP1) repeat"/>
    <property type="match status" value="1"/>
</dbReference>
<feature type="region of interest" description="Disordered" evidence="9">
    <location>
        <begin position="726"/>
        <end position="882"/>
    </location>
</feature>
<dbReference type="GO" id="GO:0033290">
    <property type="term" value="C:eukaryotic 48S preinitiation complex"/>
    <property type="evidence" value="ECO:0007669"/>
    <property type="project" value="UniProtKB-UniRule"/>
</dbReference>
<evidence type="ECO:0000256" key="8">
    <source>
        <dbReference type="PROSITE-ProRule" id="PRU00221"/>
    </source>
</evidence>
<comment type="function">
    <text evidence="7">Component of the eukaryotic translation initiation factor 3 (eIF-3) complex, which is involved in protein synthesis of a specialized repertoire of mRNAs and, together with other initiation factors, stimulates binding of mRNA and methionyl-tRNAi to the 40S ribosome. The eIF-3 complex specifically targets and initiates translation of a subset of mRNAs involved in cell proliferation.</text>
</comment>
<comment type="subunit">
    <text evidence="7">Component of the eukaryotic translation initiation factor 3 (eIF-3) complex.</text>
</comment>
<dbReference type="GO" id="GO:0003743">
    <property type="term" value="F:translation initiation factor activity"/>
    <property type="evidence" value="ECO:0007669"/>
    <property type="project" value="UniProtKB-UniRule"/>
</dbReference>
<evidence type="ECO:0000256" key="5">
    <source>
        <dbReference type="ARBA" id="ARBA00022917"/>
    </source>
</evidence>
<dbReference type="Gene3D" id="2.130.10.10">
    <property type="entry name" value="YVTN repeat-like/Quinoprotein amine dehydrogenase"/>
    <property type="match status" value="1"/>
</dbReference>
<comment type="similarity">
    <text evidence="7">Belongs to the eIF-3 subunit I family.</text>
</comment>
<dbReference type="Pfam" id="PF24805">
    <property type="entry name" value="EIF3I"/>
    <property type="match status" value="1"/>
</dbReference>
<dbReference type="SUPFAM" id="SSF82895">
    <property type="entry name" value="TSP-1 type 1 repeat"/>
    <property type="match status" value="1"/>
</dbReference>